<dbReference type="Proteomes" id="UP001596422">
    <property type="component" value="Unassembled WGS sequence"/>
</dbReference>
<protein>
    <submittedName>
        <fullName evidence="2">Uncharacterized protein</fullName>
    </submittedName>
</protein>
<name>A0ABW2A920_9GAMM</name>
<keyword evidence="1" id="KW-0812">Transmembrane</keyword>
<organism evidence="2 3">
    <name type="scientific">Marinobacterium aestuariivivens</name>
    <dbReference type="NCBI Taxonomy" id="1698799"/>
    <lineage>
        <taxon>Bacteria</taxon>
        <taxon>Pseudomonadati</taxon>
        <taxon>Pseudomonadota</taxon>
        <taxon>Gammaproteobacteria</taxon>
        <taxon>Oceanospirillales</taxon>
        <taxon>Oceanospirillaceae</taxon>
        <taxon>Marinobacterium</taxon>
    </lineage>
</organism>
<dbReference type="RefSeq" id="WP_379912579.1">
    <property type="nucleotide sequence ID" value="NZ_JBHSWE010000001.1"/>
</dbReference>
<keyword evidence="1" id="KW-1133">Transmembrane helix</keyword>
<keyword evidence="3" id="KW-1185">Reference proteome</keyword>
<accession>A0ABW2A920</accession>
<feature type="transmembrane region" description="Helical" evidence="1">
    <location>
        <begin position="20"/>
        <end position="37"/>
    </location>
</feature>
<keyword evidence="1" id="KW-0472">Membrane</keyword>
<sequence>MVKSQHTGLYAIACGQKSPGAASGFVMLGGVLAILVPQPHSEYSELRGKKHG</sequence>
<evidence type="ECO:0000313" key="3">
    <source>
        <dbReference type="Proteomes" id="UP001596422"/>
    </source>
</evidence>
<comment type="caution">
    <text evidence="2">The sequence shown here is derived from an EMBL/GenBank/DDBJ whole genome shotgun (WGS) entry which is preliminary data.</text>
</comment>
<evidence type="ECO:0000313" key="2">
    <source>
        <dbReference type="EMBL" id="MFC6673854.1"/>
    </source>
</evidence>
<gene>
    <name evidence="2" type="ORF">ACFQDL_30030</name>
</gene>
<reference evidence="3" key="1">
    <citation type="journal article" date="2019" name="Int. J. Syst. Evol. Microbiol.">
        <title>The Global Catalogue of Microorganisms (GCM) 10K type strain sequencing project: providing services to taxonomists for standard genome sequencing and annotation.</title>
        <authorList>
            <consortium name="The Broad Institute Genomics Platform"/>
            <consortium name="The Broad Institute Genome Sequencing Center for Infectious Disease"/>
            <person name="Wu L."/>
            <person name="Ma J."/>
        </authorList>
    </citation>
    <scope>NUCLEOTIDE SEQUENCE [LARGE SCALE GENOMIC DNA]</scope>
    <source>
        <strain evidence="3">NBRC 111756</strain>
    </source>
</reference>
<evidence type="ECO:0000256" key="1">
    <source>
        <dbReference type="SAM" id="Phobius"/>
    </source>
</evidence>
<dbReference type="EMBL" id="JBHSWE010000001">
    <property type="protein sequence ID" value="MFC6673854.1"/>
    <property type="molecule type" value="Genomic_DNA"/>
</dbReference>
<proteinExistence type="predicted"/>